<evidence type="ECO:0000256" key="9">
    <source>
        <dbReference type="SAM" id="MobiDB-lite"/>
    </source>
</evidence>
<dbReference type="PROSITE" id="PS50893">
    <property type="entry name" value="ABC_TRANSPORTER_2"/>
    <property type="match status" value="2"/>
</dbReference>
<evidence type="ECO:0000256" key="3">
    <source>
        <dbReference type="ARBA" id="ARBA00022448"/>
    </source>
</evidence>
<dbReference type="AlphaFoldDB" id="A0A176Z639"/>
<reference evidence="11 12" key="1">
    <citation type="submission" date="2016-02" db="EMBL/GenBank/DDBJ databases">
        <title>Draft genome sequence of the strain BR 10247T Bradyrhizobium neotropicale isolated from nodules of Centrolobium paraense.</title>
        <authorList>
            <person name="Simoes-Araujo J.L."/>
            <person name="Barauna A.C."/>
            <person name="Silva K."/>
            <person name="Zilli J.E."/>
        </authorList>
    </citation>
    <scope>NUCLEOTIDE SEQUENCE [LARGE SCALE GENOMIC DNA]</scope>
    <source>
        <strain evidence="11 12">BR 10247</strain>
    </source>
</reference>
<dbReference type="SMART" id="SM00382">
    <property type="entry name" value="AAA"/>
    <property type="match status" value="2"/>
</dbReference>
<keyword evidence="3" id="KW-0813">Transport</keyword>
<dbReference type="CDD" id="cd03257">
    <property type="entry name" value="ABC_NikE_OppD_transporters"/>
    <property type="match status" value="2"/>
</dbReference>
<feature type="domain" description="ABC transporter" evidence="10">
    <location>
        <begin position="9"/>
        <end position="258"/>
    </location>
</feature>
<dbReference type="GO" id="GO:0005886">
    <property type="term" value="C:plasma membrane"/>
    <property type="evidence" value="ECO:0007669"/>
    <property type="project" value="UniProtKB-SubCell"/>
</dbReference>
<keyword evidence="7" id="KW-0472">Membrane</keyword>
<dbReference type="SUPFAM" id="SSF52540">
    <property type="entry name" value="P-loop containing nucleoside triphosphate hydrolases"/>
    <property type="match status" value="2"/>
</dbReference>
<dbReference type="PANTHER" id="PTHR43297">
    <property type="entry name" value="OLIGOPEPTIDE TRANSPORT ATP-BINDING PROTEIN APPD"/>
    <property type="match status" value="1"/>
</dbReference>
<dbReference type="NCBIfam" id="NF007739">
    <property type="entry name" value="PRK10419.1"/>
    <property type="match status" value="2"/>
</dbReference>
<dbReference type="InterPro" id="IPR003593">
    <property type="entry name" value="AAA+_ATPase"/>
</dbReference>
<sequence>MTAQPLLDVRDLTVEFTTRRGIVKAVQHVDISVAKGETLAIVGESGSGKSVTSYAVMRILDRAGRIAEGSVMFSGIDVKAATEDQMRDLRGREVSMIFQNPRAALNPIRKVGDQIEDVLRTHVQQAQVADHGEKALLALEQVKIARPRERYHAYPFELSGGMCQRVVIALALACNPQLLIADEPTTGLDVTTQKAVMDLIVELTKRRAMSTILITHDLGLAAAYCDHVVVMEKGRVVETAKAADIFANPQHPYTRKLMRATPRIGVSLRDLLPEEEGSAATSFASPRTRGEANALGSALARQSAAGEGDSPSTPLVEAAPHPDPLRASEARLDPAKSGERESSVASGGSEKPLLLVEKLVKEYPRQGATAVLGKLFGRRPPVEPDVFRAVDGISFSIGHGESVGLVGESGCGKSTTSMMVMRLLDQTSGRIQFDGEEIGSIMPSAFARLPLRSRIQMVFQDPTDSLNPRFTAARAIVDPILQLGNVRGRDALRARCEELAAMVGLPLNLLDRFPHQLSGGQKARVGIARAIALHPKLVILDEPTAALDVSVQAVVLNLLEDLKQRLGMSYLFVSHDLNVVRLLCDRVIVMRTGRTVEEGSSEKVLSDPQDDYTKQLLTAIPHPPLPVH</sequence>
<dbReference type="Proteomes" id="UP000077173">
    <property type="component" value="Unassembled WGS sequence"/>
</dbReference>
<dbReference type="InterPro" id="IPR050388">
    <property type="entry name" value="ABC_Ni/Peptide_Import"/>
</dbReference>
<dbReference type="RefSeq" id="WP_063679462.1">
    <property type="nucleotide sequence ID" value="NZ_LSEF01000063.1"/>
</dbReference>
<evidence type="ECO:0000256" key="7">
    <source>
        <dbReference type="ARBA" id="ARBA00023136"/>
    </source>
</evidence>
<feature type="domain" description="ABC transporter" evidence="10">
    <location>
        <begin position="354"/>
        <end position="617"/>
    </location>
</feature>
<evidence type="ECO:0000256" key="5">
    <source>
        <dbReference type="ARBA" id="ARBA00022741"/>
    </source>
</evidence>
<dbReference type="InterPro" id="IPR027417">
    <property type="entry name" value="P-loop_NTPase"/>
</dbReference>
<dbReference type="PANTHER" id="PTHR43297:SF2">
    <property type="entry name" value="DIPEPTIDE TRANSPORT ATP-BINDING PROTEIN DPPD"/>
    <property type="match status" value="1"/>
</dbReference>
<accession>A0A176Z639</accession>
<evidence type="ECO:0000256" key="1">
    <source>
        <dbReference type="ARBA" id="ARBA00004417"/>
    </source>
</evidence>
<dbReference type="GO" id="GO:0055085">
    <property type="term" value="P:transmembrane transport"/>
    <property type="evidence" value="ECO:0007669"/>
    <property type="project" value="UniProtKB-ARBA"/>
</dbReference>
<dbReference type="InterPro" id="IPR017871">
    <property type="entry name" value="ABC_transporter-like_CS"/>
</dbReference>
<evidence type="ECO:0000256" key="6">
    <source>
        <dbReference type="ARBA" id="ARBA00022840"/>
    </source>
</evidence>
<dbReference type="FunFam" id="3.40.50.300:FF:000016">
    <property type="entry name" value="Oligopeptide ABC transporter ATP-binding component"/>
    <property type="match status" value="1"/>
</dbReference>
<feature type="compositionally biased region" description="Basic and acidic residues" evidence="9">
    <location>
        <begin position="323"/>
        <end position="342"/>
    </location>
</feature>
<dbReference type="Pfam" id="PF00005">
    <property type="entry name" value="ABC_tran"/>
    <property type="match status" value="2"/>
</dbReference>
<comment type="similarity">
    <text evidence="2">Belongs to the ABC transporter superfamily.</text>
</comment>
<dbReference type="GO" id="GO:0015833">
    <property type="term" value="P:peptide transport"/>
    <property type="evidence" value="ECO:0007669"/>
    <property type="project" value="InterPro"/>
</dbReference>
<gene>
    <name evidence="11" type="ORF">AXW67_15920</name>
</gene>
<dbReference type="InterPro" id="IPR013563">
    <property type="entry name" value="Oligopep_ABC_C"/>
</dbReference>
<keyword evidence="4" id="KW-1003">Cell membrane</keyword>
<name>A0A176Z639_9BRAD</name>
<comment type="subcellular location">
    <subcellularLocation>
        <location evidence="1">Cell inner membrane</location>
        <topology evidence="1">Peripheral membrane protein</topology>
    </subcellularLocation>
</comment>
<proteinExistence type="inferred from homology"/>
<dbReference type="Pfam" id="PF08352">
    <property type="entry name" value="oligo_HPY"/>
    <property type="match status" value="2"/>
</dbReference>
<dbReference type="GO" id="GO:0005524">
    <property type="term" value="F:ATP binding"/>
    <property type="evidence" value="ECO:0007669"/>
    <property type="project" value="UniProtKB-KW"/>
</dbReference>
<dbReference type="Gene3D" id="3.40.50.300">
    <property type="entry name" value="P-loop containing nucleotide triphosphate hydrolases"/>
    <property type="match status" value="2"/>
</dbReference>
<evidence type="ECO:0000256" key="2">
    <source>
        <dbReference type="ARBA" id="ARBA00005417"/>
    </source>
</evidence>
<protein>
    <submittedName>
        <fullName evidence="11">ABC transporter ATP-binding protein</fullName>
    </submittedName>
</protein>
<evidence type="ECO:0000259" key="10">
    <source>
        <dbReference type="PROSITE" id="PS50893"/>
    </source>
</evidence>
<keyword evidence="5" id="KW-0547">Nucleotide-binding</keyword>
<organism evidence="11 12">
    <name type="scientific">Bradyrhizobium neotropicale</name>
    <dbReference type="NCBI Taxonomy" id="1497615"/>
    <lineage>
        <taxon>Bacteria</taxon>
        <taxon>Pseudomonadati</taxon>
        <taxon>Pseudomonadota</taxon>
        <taxon>Alphaproteobacteria</taxon>
        <taxon>Hyphomicrobiales</taxon>
        <taxon>Nitrobacteraceae</taxon>
        <taxon>Bradyrhizobium</taxon>
    </lineage>
</organism>
<dbReference type="EMBL" id="LSEF01000063">
    <property type="protein sequence ID" value="OAF15206.1"/>
    <property type="molecule type" value="Genomic_DNA"/>
</dbReference>
<dbReference type="PROSITE" id="PS00211">
    <property type="entry name" value="ABC_TRANSPORTER_1"/>
    <property type="match status" value="2"/>
</dbReference>
<evidence type="ECO:0000313" key="12">
    <source>
        <dbReference type="Proteomes" id="UP000077173"/>
    </source>
</evidence>
<dbReference type="InterPro" id="IPR003439">
    <property type="entry name" value="ABC_transporter-like_ATP-bd"/>
</dbReference>
<keyword evidence="12" id="KW-1185">Reference proteome</keyword>
<evidence type="ECO:0000313" key="11">
    <source>
        <dbReference type="EMBL" id="OAF15206.1"/>
    </source>
</evidence>
<dbReference type="NCBIfam" id="NF008453">
    <property type="entry name" value="PRK11308.1"/>
    <property type="match status" value="2"/>
</dbReference>
<feature type="region of interest" description="Disordered" evidence="9">
    <location>
        <begin position="277"/>
        <end position="349"/>
    </location>
</feature>
<keyword evidence="6 11" id="KW-0067">ATP-binding</keyword>
<dbReference type="FunFam" id="3.40.50.300:FF:001383">
    <property type="entry name" value="Peptide ABC transporter ATP-binding protein"/>
    <property type="match status" value="1"/>
</dbReference>
<evidence type="ECO:0000256" key="4">
    <source>
        <dbReference type="ARBA" id="ARBA00022475"/>
    </source>
</evidence>
<dbReference type="GO" id="GO:0016887">
    <property type="term" value="F:ATP hydrolysis activity"/>
    <property type="evidence" value="ECO:0007669"/>
    <property type="project" value="InterPro"/>
</dbReference>
<comment type="caution">
    <text evidence="11">The sequence shown here is derived from an EMBL/GenBank/DDBJ whole genome shotgun (WGS) entry which is preliminary data.</text>
</comment>
<evidence type="ECO:0000256" key="8">
    <source>
        <dbReference type="ARBA" id="ARBA00024722"/>
    </source>
</evidence>
<comment type="function">
    <text evidence="8">Involved in beta-(1--&gt;2)glucan export. Transmembrane domains (TMD) form a pore in the inner membrane and the ATP-binding domain (NBD) is responsible for energy generation.</text>
</comment>